<dbReference type="InterPro" id="IPR014047">
    <property type="entry name" value="Chr_Tranpt_l_chain"/>
</dbReference>
<dbReference type="AlphaFoldDB" id="H5TDE2"/>
<dbReference type="GO" id="GO:0015109">
    <property type="term" value="F:chromate transmembrane transporter activity"/>
    <property type="evidence" value="ECO:0007669"/>
    <property type="project" value="InterPro"/>
</dbReference>
<keyword evidence="3" id="KW-1003">Cell membrane</keyword>
<feature type="transmembrane region" description="Helical" evidence="7">
    <location>
        <begin position="307"/>
        <end position="332"/>
    </location>
</feature>
<evidence type="ECO:0000256" key="4">
    <source>
        <dbReference type="ARBA" id="ARBA00022692"/>
    </source>
</evidence>
<dbReference type="EMBL" id="BAET01000027">
    <property type="protein sequence ID" value="GAB56319.1"/>
    <property type="molecule type" value="Genomic_DNA"/>
</dbReference>
<accession>H5TDE2</accession>
<dbReference type="OrthoDB" id="8969999at2"/>
<sequence>MRAIEIFWIFLKLGLTSFGGPVAHLAYFRQAFVENRNWFSEAQYAHLLTICQTIPGPASSQVGFAIGLLRGGWLGATLAFIGFTLPSVLLLLLFANSLSLLDSWVGQASLHGLAILTFIVVLQAVIGMSKQLLTVPLSWIIAVVMFCVVLLTSALLWQVMALMLCAIVSSGLLKKDTQENHSDAPMFSSFPHKFTLTTTWLAAGLFVGLFIVLIGNPFNFTQYLYAQAPAYYASGAMVFGGGHVVLPFLEQTTVAQGLVSQEVFLAGYGATQAVPGPMFSFAAYLGYMGELHQQLVNGGDTNVSNAVLAALLATLFVFLPGFLLVSAILPISQKLFAYAFVRRAFVGANAAVVGLLAATLYDPIFTHAIQSNHDVVIAGIGFIALSRFKAPVLVIVCLCIIVKVLFVSMSM</sequence>
<dbReference type="GO" id="GO:0005886">
    <property type="term" value="C:plasma membrane"/>
    <property type="evidence" value="ECO:0007669"/>
    <property type="project" value="UniProtKB-SubCell"/>
</dbReference>
<feature type="transmembrane region" description="Helical" evidence="7">
    <location>
        <begin position="263"/>
        <end position="287"/>
    </location>
</feature>
<comment type="subcellular location">
    <subcellularLocation>
        <location evidence="1">Cell membrane</location>
        <topology evidence="1">Multi-pass membrane protein</topology>
    </subcellularLocation>
</comment>
<feature type="transmembrane region" description="Helical" evidence="7">
    <location>
        <begin position="344"/>
        <end position="364"/>
    </location>
</feature>
<dbReference type="InterPro" id="IPR003370">
    <property type="entry name" value="Chromate_transpt"/>
</dbReference>
<feature type="transmembrane region" description="Helical" evidence="7">
    <location>
        <begin position="230"/>
        <end position="251"/>
    </location>
</feature>
<evidence type="ECO:0000256" key="7">
    <source>
        <dbReference type="SAM" id="Phobius"/>
    </source>
</evidence>
<protein>
    <submittedName>
        <fullName evidence="8">Chromate transporter</fullName>
    </submittedName>
</protein>
<feature type="transmembrane region" description="Helical" evidence="7">
    <location>
        <begin position="132"/>
        <end position="151"/>
    </location>
</feature>
<comment type="similarity">
    <text evidence="2">Belongs to the chromate ion transporter (CHR) (TC 2.A.51) family.</text>
</comment>
<feature type="transmembrane region" description="Helical" evidence="7">
    <location>
        <begin position="376"/>
        <end position="406"/>
    </location>
</feature>
<reference evidence="8 9" key="2">
    <citation type="journal article" date="2017" name="Antonie Van Leeuwenhoek">
        <title>Rhizobium rhizosphaerae sp. nov., a novel species isolated from rice rhizosphere.</title>
        <authorList>
            <person name="Zhao J.J."/>
            <person name="Zhang J."/>
            <person name="Zhang R.J."/>
            <person name="Zhang C.W."/>
            <person name="Yin H.Q."/>
            <person name="Zhang X.X."/>
        </authorList>
    </citation>
    <scope>NUCLEOTIDE SEQUENCE [LARGE SCALE GENOMIC DNA]</scope>
    <source>
        <strain evidence="8 9">ACAM 611</strain>
    </source>
</reference>
<dbReference type="PIRSF" id="PIRSF004810">
    <property type="entry name" value="ChrA"/>
    <property type="match status" value="1"/>
</dbReference>
<evidence type="ECO:0000256" key="1">
    <source>
        <dbReference type="ARBA" id="ARBA00004651"/>
    </source>
</evidence>
<feature type="transmembrane region" description="Helical" evidence="7">
    <location>
        <begin position="6"/>
        <end position="28"/>
    </location>
</feature>
<dbReference type="Pfam" id="PF02417">
    <property type="entry name" value="Chromate_transp"/>
    <property type="match status" value="2"/>
</dbReference>
<keyword evidence="6 7" id="KW-0472">Membrane</keyword>
<dbReference type="eggNOG" id="COG2059">
    <property type="taxonomic scope" value="Bacteria"/>
</dbReference>
<keyword evidence="9" id="KW-1185">Reference proteome</keyword>
<evidence type="ECO:0000256" key="6">
    <source>
        <dbReference type="ARBA" id="ARBA00023136"/>
    </source>
</evidence>
<dbReference type="PANTHER" id="PTHR33567:SF3">
    <property type="entry name" value="CHROMATE ION TRANSPORTER (EUROFUNG)"/>
    <property type="match status" value="1"/>
</dbReference>
<dbReference type="STRING" id="56804.BAE46_11975"/>
<proteinExistence type="inferred from homology"/>
<evidence type="ECO:0000256" key="5">
    <source>
        <dbReference type="ARBA" id="ARBA00022989"/>
    </source>
</evidence>
<name>H5TDE2_9ALTE</name>
<evidence type="ECO:0000313" key="8">
    <source>
        <dbReference type="EMBL" id="GAB56319.1"/>
    </source>
</evidence>
<dbReference type="Proteomes" id="UP000053586">
    <property type="component" value="Unassembled WGS sequence"/>
</dbReference>
<comment type="caution">
    <text evidence="8">The sequence shown here is derived from an EMBL/GenBank/DDBJ whole genome shotgun (WGS) entry which is preliminary data.</text>
</comment>
<feature type="transmembrane region" description="Helical" evidence="7">
    <location>
        <begin position="73"/>
        <end position="98"/>
    </location>
</feature>
<evidence type="ECO:0000256" key="2">
    <source>
        <dbReference type="ARBA" id="ARBA00005262"/>
    </source>
</evidence>
<keyword evidence="5 7" id="KW-1133">Transmembrane helix</keyword>
<gene>
    <name evidence="8" type="primary">chrA</name>
    <name evidence="8" type="ORF">GPUN_2204</name>
</gene>
<organism evidence="8 9">
    <name type="scientific">Glaciecola punicea ACAM 611</name>
    <dbReference type="NCBI Taxonomy" id="1121923"/>
    <lineage>
        <taxon>Bacteria</taxon>
        <taxon>Pseudomonadati</taxon>
        <taxon>Pseudomonadota</taxon>
        <taxon>Gammaproteobacteria</taxon>
        <taxon>Alteromonadales</taxon>
        <taxon>Alteromonadaceae</taxon>
        <taxon>Glaciecola</taxon>
    </lineage>
</organism>
<reference evidence="8 9" key="1">
    <citation type="journal article" date="2012" name="J. Bacteriol.">
        <title>Genome sequence of proteorhodopsin-containing sea ice bacterium Glaciecola punicea ACAM 611T.</title>
        <authorList>
            <person name="Qin Q.-L."/>
            <person name="Xie B.-B."/>
            <person name="Shu Y.-L."/>
            <person name="Rong J.-C."/>
            <person name="Zhao D.-L."/>
            <person name="Zhang X.-Y."/>
            <person name="Chen X.-L."/>
            <person name="Zhou B.-C."/>
            <person name="Zhanga Y.-Z."/>
        </authorList>
    </citation>
    <scope>NUCLEOTIDE SEQUENCE [LARGE SCALE GENOMIC DNA]</scope>
    <source>
        <strain evidence="8 9">ACAM 611</strain>
    </source>
</reference>
<dbReference type="PANTHER" id="PTHR33567">
    <property type="entry name" value="CHROMATE ION TRANSPORTER (EUROFUNG)"/>
    <property type="match status" value="1"/>
</dbReference>
<keyword evidence="4 7" id="KW-0812">Transmembrane</keyword>
<evidence type="ECO:0000256" key="3">
    <source>
        <dbReference type="ARBA" id="ARBA00022475"/>
    </source>
</evidence>
<feature type="transmembrane region" description="Helical" evidence="7">
    <location>
        <begin position="194"/>
        <end position="218"/>
    </location>
</feature>
<evidence type="ECO:0000313" key="9">
    <source>
        <dbReference type="Proteomes" id="UP000053586"/>
    </source>
</evidence>
<dbReference type="NCBIfam" id="TIGR00937">
    <property type="entry name" value="2A51"/>
    <property type="match status" value="1"/>
</dbReference>
<feature type="transmembrane region" description="Helical" evidence="7">
    <location>
        <begin position="104"/>
        <end position="125"/>
    </location>
</feature>